<keyword evidence="1" id="KW-0808">Transferase</keyword>
<gene>
    <name evidence="1" type="ORF">E5336_06880</name>
</gene>
<comment type="caution">
    <text evidence="1">The sequence shown here is derived from an EMBL/GenBank/DDBJ whole genome shotgun (WGS) entry which is preliminary data.</text>
</comment>
<dbReference type="Proteomes" id="UP000308836">
    <property type="component" value="Unassembled WGS sequence"/>
</dbReference>
<sequence>MIKQLQKKFIWMTMFFLGALLFVVLFLLCEQTAVRNEDEIRRALSWCLEATGSSAQVPALPSYTLLYDAPSDSYVLLGDRRNTLYDVESLRQMTDDMPYNSVERKDGVYLEKQRTRQGYIAGLVDASVLHAQYQNLISRSVVLFFGTMAVLFAAVWAMSRWIVRPVQEAWDAHKRFIADASHELKTPLTIILADCELLQAGDPENAWLHSLHEEALRMQRLIYDLLALARYDALPQAKPEPVDLSNLCQTIALEAYERAYAHRVLIEEDIESNVLAFCEPEDAHRLVALLVDNAVKYAPDQGVVSIRLKRKDHRFQLDVENPGTLTPEQMAHVFDRFYKADPSRKKDGSYGLGLSIAMEIASRNKLALSVTCQTGAITFSVRGKSYKNVR</sequence>
<proteinExistence type="predicted"/>
<reference evidence="1" key="1">
    <citation type="submission" date="2019-04" db="EMBL/GenBank/DDBJ databases">
        <title>Microbes associate with the intestines of laboratory mice.</title>
        <authorList>
            <person name="Navarre W."/>
            <person name="Wong E."/>
            <person name="Huang K."/>
            <person name="Tropini C."/>
            <person name="Ng K."/>
            <person name="Yu B."/>
        </authorList>
    </citation>
    <scope>NUCLEOTIDE SEQUENCE</scope>
    <source>
        <strain evidence="1">NM09_H32</strain>
    </source>
</reference>
<evidence type="ECO:0000313" key="2">
    <source>
        <dbReference type="Proteomes" id="UP000308836"/>
    </source>
</evidence>
<evidence type="ECO:0000313" key="1">
    <source>
        <dbReference type="EMBL" id="TGY65871.1"/>
    </source>
</evidence>
<keyword evidence="2" id="KW-1185">Reference proteome</keyword>
<protein>
    <submittedName>
        <fullName evidence="1">HAMP domain-containing histidine kinase</fullName>
    </submittedName>
</protein>
<name>A0AC61R6Y9_9FIRM</name>
<keyword evidence="1" id="KW-0418">Kinase</keyword>
<dbReference type="EMBL" id="SRYG01000012">
    <property type="protein sequence ID" value="TGY65871.1"/>
    <property type="molecule type" value="Genomic_DNA"/>
</dbReference>
<accession>A0AC61R6Y9</accession>
<organism evidence="1 2">
    <name type="scientific">Dubosiella muris</name>
    <dbReference type="NCBI Taxonomy" id="3038133"/>
    <lineage>
        <taxon>Bacteria</taxon>
        <taxon>Bacillati</taxon>
        <taxon>Bacillota</taxon>
        <taxon>Erysipelotrichia</taxon>
        <taxon>Erysipelotrichales</taxon>
        <taxon>Erysipelotrichaceae</taxon>
        <taxon>Dubosiella</taxon>
    </lineage>
</organism>